<proteinExistence type="predicted"/>
<sequence length="81" mass="9118">MEHYEKFPWDFCILLCVLCAEKNRANSPISGGAEVFKDVFVIILGSGTSIPLVTTVRQSFIRIGRPVGCLELVEMILLRLY</sequence>
<accession>A0A3S5AB73</accession>
<name>A0A3S5AB73_9PLAT</name>
<evidence type="ECO:0000313" key="1">
    <source>
        <dbReference type="EMBL" id="VEL24560.1"/>
    </source>
</evidence>
<dbReference type="AlphaFoldDB" id="A0A3S5AB73"/>
<dbReference type="Proteomes" id="UP000784294">
    <property type="component" value="Unassembled WGS sequence"/>
</dbReference>
<gene>
    <name evidence="1" type="ORF">PXEA_LOCUS18000</name>
</gene>
<evidence type="ECO:0000313" key="2">
    <source>
        <dbReference type="Proteomes" id="UP000784294"/>
    </source>
</evidence>
<dbReference type="EMBL" id="CAAALY010068402">
    <property type="protein sequence ID" value="VEL24560.1"/>
    <property type="molecule type" value="Genomic_DNA"/>
</dbReference>
<organism evidence="1 2">
    <name type="scientific">Protopolystoma xenopodis</name>
    <dbReference type="NCBI Taxonomy" id="117903"/>
    <lineage>
        <taxon>Eukaryota</taxon>
        <taxon>Metazoa</taxon>
        <taxon>Spiralia</taxon>
        <taxon>Lophotrochozoa</taxon>
        <taxon>Platyhelminthes</taxon>
        <taxon>Monogenea</taxon>
        <taxon>Polyopisthocotylea</taxon>
        <taxon>Polystomatidea</taxon>
        <taxon>Polystomatidae</taxon>
        <taxon>Protopolystoma</taxon>
    </lineage>
</organism>
<protein>
    <submittedName>
        <fullName evidence="1">Uncharacterized protein</fullName>
    </submittedName>
</protein>
<reference evidence="1" key="1">
    <citation type="submission" date="2018-11" db="EMBL/GenBank/DDBJ databases">
        <authorList>
            <consortium name="Pathogen Informatics"/>
        </authorList>
    </citation>
    <scope>NUCLEOTIDE SEQUENCE</scope>
</reference>
<keyword evidence="2" id="KW-1185">Reference proteome</keyword>
<comment type="caution">
    <text evidence="1">The sequence shown here is derived from an EMBL/GenBank/DDBJ whole genome shotgun (WGS) entry which is preliminary data.</text>
</comment>